<gene>
    <name evidence="4" type="ORF">NCGR_LOCUS64503</name>
</gene>
<evidence type="ECO:0000313" key="4">
    <source>
        <dbReference type="EMBL" id="CAD6340405.1"/>
    </source>
</evidence>
<dbReference type="GO" id="GO:0007032">
    <property type="term" value="P:endosome organization"/>
    <property type="evidence" value="ECO:0007669"/>
    <property type="project" value="TreeGrafter"/>
</dbReference>
<dbReference type="AlphaFoldDB" id="A0A811SDX6"/>
<feature type="domain" description="WASH complex subunit 4 N-terminal" evidence="2">
    <location>
        <begin position="71"/>
        <end position="616"/>
    </location>
</feature>
<evidence type="ECO:0000259" key="1">
    <source>
        <dbReference type="Pfam" id="PF14744"/>
    </source>
</evidence>
<sequence length="1129" mass="127016">MASLLLEQQEKLRRHVDEWRFRSRAALSELSSGSGPPSPAPSVPSGPVRLCVAPADPAGAGAASLLLTPAAADDNVAVAKFVAVLSHSCIEISRLSDAASKGLYRQLLLFGHCAGGSGEALLEGEPQKMFAHSIPLLLELYEIVNGLIVILGNLLRQLDVICSVWDKNVRPLNSFRSFDLRTVFALLGEGLSVFLLLDEILRHNGNVRSHLSLFSRMMSKVKSEVDVFGMSVEDIDFLDQVVHNLQKIFDSGFFHRLVLVDSPLCSSIDLVRSNKKLLDAFYSCFAESSSEIILRVGSSKELPSDRKTILHLLALLLFFISATDETPDKKSMKLLMEILQMVPVVYIEGGKCIMLSDLMRCYCPPALSLLPPIKEACEAFGIMKSNYLAHLNEVHSRDIEAINDSLSCWSVSFQSAVHPSSQMLTEEWVRHLQKQILQGVLLADRIHMLVQSVLDLHTHLKVPLRREKAKSLCQMIVALKSIGDLFNTRGPSIIRSLPHIINIIQSDIEQLILPLKDKLQTEIAKADQVSKTGFLSLLRRELETKLLDSLSLVLISLQLLEGGGSSSRQLTLSITMDILHSLGHLDVELGRVRKLILKFRILSNCQSLIDERTNCSFLYWRKEMLSIWLSMVYGDACKLSWIQNIIDSFSDGTLLLGLGNVGPVALRSYEEDIENALREEVVAPLCRDIETDLRLHVHSTHLKGAVDVNPTKTGVRNLSWYLRMRPLRLPVKFVDVKLLVENHLNSAFYTYSVMPNYDDKMFIENDLDGQGRKNLRVFCVEHIASSTAMCSLQQISAALDSILMFLDRMVSDLDVLLQSNADLHMLKDLKQLENTRVSSAHPAIQGELKVTIGKHGIGDHTLGFLEQVQAVVYRIGNAVGLMRMLAAGCTRYSNSISRYARMSNYDLSYSTSCKIVGWDYDIAETGKILDMEARNEEALDKRIQTFLRLVTYIRQKILSNELKAMDDFFQIVPLLIANMVDNRVLLKDKLLRRGHEAKNTIHTYDSFLLGVAFILKVLEQENHFDELNWFASTKTKFEGESENKANKIDASTDRSAFTNLKLWRATPSVGTEHHKEHCHEHNAEMGRSFVLYAFGTCKFRIHEPELYPSLIWMIRILTDFSEIEWFGSL</sequence>
<dbReference type="Pfam" id="PF14746">
    <property type="entry name" value="WASH-7_C"/>
    <property type="match status" value="1"/>
</dbReference>
<comment type="caution">
    <text evidence="4">The sequence shown here is derived from an EMBL/GenBank/DDBJ whole genome shotgun (WGS) entry which is preliminary data.</text>
</comment>
<reference evidence="4" key="1">
    <citation type="submission" date="2020-10" db="EMBL/GenBank/DDBJ databases">
        <authorList>
            <person name="Han B."/>
            <person name="Lu T."/>
            <person name="Zhao Q."/>
            <person name="Huang X."/>
            <person name="Zhao Y."/>
        </authorList>
    </citation>
    <scope>NUCLEOTIDE SEQUENCE</scope>
</reference>
<dbReference type="GO" id="GO:0005768">
    <property type="term" value="C:endosome"/>
    <property type="evidence" value="ECO:0007669"/>
    <property type="project" value="TreeGrafter"/>
</dbReference>
<protein>
    <submittedName>
        <fullName evidence="4">Uncharacterized protein</fullName>
    </submittedName>
</protein>
<accession>A0A811SDX6</accession>
<name>A0A811SDX6_9POAL</name>
<dbReference type="GO" id="GO:0071203">
    <property type="term" value="C:WASH complex"/>
    <property type="evidence" value="ECO:0007669"/>
    <property type="project" value="InterPro"/>
</dbReference>
<dbReference type="Pfam" id="PF14744">
    <property type="entry name" value="WASH-7_mid"/>
    <property type="match status" value="1"/>
</dbReference>
<organism evidence="4 5">
    <name type="scientific">Miscanthus lutarioriparius</name>
    <dbReference type="NCBI Taxonomy" id="422564"/>
    <lineage>
        <taxon>Eukaryota</taxon>
        <taxon>Viridiplantae</taxon>
        <taxon>Streptophyta</taxon>
        <taxon>Embryophyta</taxon>
        <taxon>Tracheophyta</taxon>
        <taxon>Spermatophyta</taxon>
        <taxon>Magnoliopsida</taxon>
        <taxon>Liliopsida</taxon>
        <taxon>Poales</taxon>
        <taxon>Poaceae</taxon>
        <taxon>PACMAD clade</taxon>
        <taxon>Panicoideae</taxon>
        <taxon>Andropogonodae</taxon>
        <taxon>Andropogoneae</taxon>
        <taxon>Saccharinae</taxon>
        <taxon>Miscanthus</taxon>
    </lineage>
</organism>
<evidence type="ECO:0000259" key="3">
    <source>
        <dbReference type="Pfam" id="PF14746"/>
    </source>
</evidence>
<dbReference type="Proteomes" id="UP000604825">
    <property type="component" value="Unassembled WGS sequence"/>
</dbReference>
<dbReference type="OrthoDB" id="10261210at2759"/>
<feature type="domain" description="WASH complex subunit 7 C-terminal" evidence="3">
    <location>
        <begin position="943"/>
        <end position="1056"/>
    </location>
</feature>
<feature type="domain" description="WASH complex subunit 7 central" evidence="1">
    <location>
        <begin position="617"/>
        <end position="762"/>
    </location>
</feature>
<dbReference type="InterPro" id="IPR028191">
    <property type="entry name" value="WASH-4_N"/>
</dbReference>
<evidence type="ECO:0000313" key="5">
    <source>
        <dbReference type="Proteomes" id="UP000604825"/>
    </source>
</evidence>
<dbReference type="InterPro" id="IPR028283">
    <property type="entry name" value="WASH-7_C"/>
</dbReference>
<dbReference type="EMBL" id="CAJGYO010000019">
    <property type="protein sequence ID" value="CAD6340405.1"/>
    <property type="molecule type" value="Genomic_DNA"/>
</dbReference>
<dbReference type="PANTHER" id="PTHR31409">
    <property type="entry name" value="WASH COMPLEX SUBUNIT 4"/>
    <property type="match status" value="1"/>
</dbReference>
<dbReference type="GO" id="GO:0016197">
    <property type="term" value="P:endosomal transport"/>
    <property type="evidence" value="ECO:0007669"/>
    <property type="project" value="TreeGrafter"/>
</dbReference>
<dbReference type="Pfam" id="PF14745">
    <property type="entry name" value="WASH-4_N"/>
    <property type="match status" value="1"/>
</dbReference>
<keyword evidence="5" id="KW-1185">Reference proteome</keyword>
<dbReference type="InterPro" id="IPR028282">
    <property type="entry name" value="WASH-7_central"/>
</dbReference>
<dbReference type="PANTHER" id="PTHR31409:SF0">
    <property type="entry name" value="WASH COMPLEX SUBUNIT 4"/>
    <property type="match status" value="1"/>
</dbReference>
<dbReference type="InterPro" id="IPR027307">
    <property type="entry name" value="WASH7"/>
</dbReference>
<proteinExistence type="predicted"/>
<evidence type="ECO:0000259" key="2">
    <source>
        <dbReference type="Pfam" id="PF14745"/>
    </source>
</evidence>